<accession>D8LQD6</accession>
<evidence type="ECO:0000256" key="2">
    <source>
        <dbReference type="SAM" id="MobiDB-lite"/>
    </source>
</evidence>
<dbReference type="AlphaFoldDB" id="D8LQD6"/>
<keyword evidence="1" id="KW-0863">Zinc-finger</keyword>
<dbReference type="InterPro" id="IPR039646">
    <property type="entry name" value="ZNHIT2"/>
</dbReference>
<proteinExistence type="predicted"/>
<dbReference type="SUPFAM" id="SSF144232">
    <property type="entry name" value="HIT/MYND zinc finger-like"/>
    <property type="match status" value="1"/>
</dbReference>
<feature type="region of interest" description="Disordered" evidence="2">
    <location>
        <begin position="291"/>
        <end position="350"/>
    </location>
</feature>
<feature type="region of interest" description="Disordered" evidence="2">
    <location>
        <begin position="95"/>
        <end position="219"/>
    </location>
</feature>
<evidence type="ECO:0000259" key="3">
    <source>
        <dbReference type="PROSITE" id="PS51083"/>
    </source>
</evidence>
<dbReference type="PANTHER" id="PTHR15555:SF0">
    <property type="entry name" value="ZINC FINGER HIT DOMAIN-CONTAINING PROTEIN 2"/>
    <property type="match status" value="1"/>
</dbReference>
<dbReference type="InParanoid" id="D8LQD6"/>
<feature type="compositionally biased region" description="Basic and acidic residues" evidence="2">
    <location>
        <begin position="120"/>
        <end position="143"/>
    </location>
</feature>
<gene>
    <name evidence="4" type="ORF">Esi_0006_0040</name>
</gene>
<evidence type="ECO:0000313" key="4">
    <source>
        <dbReference type="EMBL" id="CBN78700.1"/>
    </source>
</evidence>
<feature type="domain" description="HIT-type" evidence="3">
    <location>
        <begin position="47"/>
        <end position="79"/>
    </location>
</feature>
<dbReference type="Gene3D" id="3.30.60.190">
    <property type="match status" value="1"/>
</dbReference>
<dbReference type="Pfam" id="PF04438">
    <property type="entry name" value="zf-HIT"/>
    <property type="match status" value="1"/>
</dbReference>
<dbReference type="CDD" id="cd23024">
    <property type="entry name" value="zf-HIT_ZNHIT2-3"/>
    <property type="match status" value="1"/>
</dbReference>
<dbReference type="Proteomes" id="UP000002630">
    <property type="component" value="Linkage Group LG04"/>
</dbReference>
<keyword evidence="5" id="KW-1185">Reference proteome</keyword>
<dbReference type="GO" id="GO:0008270">
    <property type="term" value="F:zinc ion binding"/>
    <property type="evidence" value="ECO:0007669"/>
    <property type="project" value="UniProtKB-UniRule"/>
</dbReference>
<dbReference type="InterPro" id="IPR007529">
    <property type="entry name" value="Znf_HIT"/>
</dbReference>
<keyword evidence="1" id="KW-0862">Zinc</keyword>
<dbReference type="STRING" id="2880.D8LQD6"/>
<dbReference type="EMBL" id="FN649729">
    <property type="protein sequence ID" value="CBN78700.1"/>
    <property type="molecule type" value="Genomic_DNA"/>
</dbReference>
<sequence length="557" mass="58895">MAAGVQGKKDAKDKNNELKVVVRGRARAEGEDVTLAAAGAGRGGRVCSVCARASADYSCPRCLVGYCSSKCYKVHGSGCTEAFFRGHVERETRLREGDEVERGSGVKGPKAGRRASMVEVLRRIRLTDRGGDGNGGDDPHAEEGEVAPSSSNRRGVVAGGGGELPRRGSRRAQPEARAGGGSGKARPGGFEDSRVKEREQQQQQQRRRLVDSGDDGGMLDLLTEEEKGRFFREVASGRLGKLIVPWVPWWTQAAGVQEVAPITAGGRTSHSLPPPVVDPCRHHKHHAVCSSFATPPSGAPGSSPPTRPSTPEQSASSSGSEFPASRSGTAAATATGQEEEEQEGSSSSCTRHSFAALLSQAFQAPGFTTINAREPSPTLPALATDLAYAYVLTSRLYNGCWCSDPVGASLALVGASPVLKDGATPSTAGEALAACVERAVEGERCGFRGYAESLQQDVLQVCSDPRKLICAFQDAWVMLEAAGRTLAPSMAKSFLPAAGRKAQRKAARELGKVEKRIGYFLLWARTHGEEVSPQMMRDVEAAVAPAAEQQRGIRMAA</sequence>
<reference evidence="4 5" key="1">
    <citation type="journal article" date="2010" name="Nature">
        <title>The Ectocarpus genome and the independent evolution of multicellularity in brown algae.</title>
        <authorList>
            <person name="Cock J.M."/>
            <person name="Sterck L."/>
            <person name="Rouze P."/>
            <person name="Scornet D."/>
            <person name="Allen A.E."/>
            <person name="Amoutzias G."/>
            <person name="Anthouard V."/>
            <person name="Artiguenave F."/>
            <person name="Aury J.M."/>
            <person name="Badger J.H."/>
            <person name="Beszteri B."/>
            <person name="Billiau K."/>
            <person name="Bonnet E."/>
            <person name="Bothwell J.H."/>
            <person name="Bowler C."/>
            <person name="Boyen C."/>
            <person name="Brownlee C."/>
            <person name="Carrano C.J."/>
            <person name="Charrier B."/>
            <person name="Cho G.Y."/>
            <person name="Coelho S.M."/>
            <person name="Collen J."/>
            <person name="Corre E."/>
            <person name="Da Silva C."/>
            <person name="Delage L."/>
            <person name="Delaroque N."/>
            <person name="Dittami S.M."/>
            <person name="Doulbeau S."/>
            <person name="Elias M."/>
            <person name="Farnham G."/>
            <person name="Gachon C.M."/>
            <person name="Gschloessl B."/>
            <person name="Heesch S."/>
            <person name="Jabbari K."/>
            <person name="Jubin C."/>
            <person name="Kawai H."/>
            <person name="Kimura K."/>
            <person name="Kloareg B."/>
            <person name="Kupper F.C."/>
            <person name="Lang D."/>
            <person name="Le Bail A."/>
            <person name="Leblanc C."/>
            <person name="Lerouge P."/>
            <person name="Lohr M."/>
            <person name="Lopez P.J."/>
            <person name="Martens C."/>
            <person name="Maumus F."/>
            <person name="Michel G."/>
            <person name="Miranda-Saavedra D."/>
            <person name="Morales J."/>
            <person name="Moreau H."/>
            <person name="Motomura T."/>
            <person name="Nagasato C."/>
            <person name="Napoli C.A."/>
            <person name="Nelson D.R."/>
            <person name="Nyvall-Collen P."/>
            <person name="Peters A.F."/>
            <person name="Pommier C."/>
            <person name="Potin P."/>
            <person name="Poulain J."/>
            <person name="Quesneville H."/>
            <person name="Read B."/>
            <person name="Rensing S.A."/>
            <person name="Ritter A."/>
            <person name="Rousvoal S."/>
            <person name="Samanta M."/>
            <person name="Samson G."/>
            <person name="Schroeder D.C."/>
            <person name="Segurens B."/>
            <person name="Strittmatter M."/>
            <person name="Tonon T."/>
            <person name="Tregear J.W."/>
            <person name="Valentin K."/>
            <person name="von Dassow P."/>
            <person name="Yamagishi T."/>
            <person name="Van de Peer Y."/>
            <person name="Wincker P."/>
        </authorList>
    </citation>
    <scope>NUCLEOTIDE SEQUENCE [LARGE SCALE GENOMIC DNA]</scope>
    <source>
        <strain evidence="5">Ec32 / CCAP1310/4</strain>
    </source>
</reference>
<dbReference type="OrthoDB" id="18412at2759"/>
<feature type="compositionally biased region" description="Low complexity" evidence="2">
    <location>
        <begin position="291"/>
        <end position="301"/>
    </location>
</feature>
<evidence type="ECO:0000313" key="5">
    <source>
        <dbReference type="Proteomes" id="UP000002630"/>
    </source>
</evidence>
<dbReference type="EMBL" id="FN648818">
    <property type="protein sequence ID" value="CBN78700.1"/>
    <property type="molecule type" value="Genomic_DNA"/>
</dbReference>
<dbReference type="PANTHER" id="PTHR15555">
    <property type="entry name" value="ZINC FINGER HIT DOMAIN CONTAINING PROTEIN 2 PROTEIN FON -RELATED"/>
    <property type="match status" value="1"/>
</dbReference>
<organism evidence="4 5">
    <name type="scientific">Ectocarpus siliculosus</name>
    <name type="common">Brown alga</name>
    <name type="synonym">Conferva siliculosa</name>
    <dbReference type="NCBI Taxonomy" id="2880"/>
    <lineage>
        <taxon>Eukaryota</taxon>
        <taxon>Sar</taxon>
        <taxon>Stramenopiles</taxon>
        <taxon>Ochrophyta</taxon>
        <taxon>PX clade</taxon>
        <taxon>Phaeophyceae</taxon>
        <taxon>Ectocarpales</taxon>
        <taxon>Ectocarpaceae</taxon>
        <taxon>Ectocarpus</taxon>
    </lineage>
</organism>
<protein>
    <recommendedName>
        <fullName evidence="3">HIT-type domain-containing protein</fullName>
    </recommendedName>
</protein>
<dbReference type="PROSITE" id="PS51083">
    <property type="entry name" value="ZF_HIT"/>
    <property type="match status" value="1"/>
</dbReference>
<evidence type="ECO:0000256" key="1">
    <source>
        <dbReference type="PROSITE-ProRule" id="PRU00453"/>
    </source>
</evidence>
<feature type="compositionally biased region" description="Low complexity" evidence="2">
    <location>
        <begin position="309"/>
        <end position="336"/>
    </location>
</feature>
<dbReference type="eggNOG" id="KOG4317">
    <property type="taxonomic scope" value="Eukaryota"/>
</dbReference>
<name>D8LQD6_ECTSI</name>
<keyword evidence="1" id="KW-0479">Metal-binding</keyword>
<feature type="compositionally biased region" description="Basic and acidic residues" evidence="2">
    <location>
        <begin position="95"/>
        <end position="104"/>
    </location>
</feature>
<feature type="compositionally biased region" description="Basic and acidic residues" evidence="2">
    <location>
        <begin position="189"/>
        <end position="200"/>
    </location>
</feature>